<evidence type="ECO:0000256" key="2">
    <source>
        <dbReference type="ARBA" id="ARBA00022692"/>
    </source>
</evidence>
<feature type="transmembrane region" description="Helical" evidence="6">
    <location>
        <begin position="131"/>
        <end position="153"/>
    </location>
</feature>
<dbReference type="InParanoid" id="D8UJY8"/>
<keyword evidence="5 6" id="KW-0472">Membrane</keyword>
<dbReference type="Proteomes" id="UP000001058">
    <property type="component" value="Unassembled WGS sequence"/>
</dbReference>
<dbReference type="PANTHER" id="PTHR10582">
    <property type="entry name" value="TRANSIENT RECEPTOR POTENTIAL ION CHANNEL PROTEIN"/>
    <property type="match status" value="1"/>
</dbReference>
<sequence length="232" mass="26258">MNSHENSPLPPIGLEGTGIYVQIIIRIFKDLRPFLLIVAITLATYAFTFRQFIIYYEQQEKNRSADATSRDTQNTTQVWTFAAAVNDGGGNTSDKFTKLFNGFPNSFLSVYYFMAAGGIEKGVDGEAKYVWYLHAMLISFSLFVSIILLNLLIATMTTSYQTHSKQEWMLLKARLILEIESGLPKSCLSAPKWLYVFKEEDGNTRQEQQHTPLDAVRRPSAQIHVVTRAKGD</sequence>
<feature type="domain" description="Ion transport" evidence="7">
    <location>
        <begin position="14"/>
        <end position="166"/>
    </location>
</feature>
<dbReference type="GeneID" id="9625643"/>
<evidence type="ECO:0000259" key="7">
    <source>
        <dbReference type="Pfam" id="PF00520"/>
    </source>
</evidence>
<dbReference type="InterPro" id="IPR005821">
    <property type="entry name" value="Ion_trans_dom"/>
</dbReference>
<evidence type="ECO:0000256" key="6">
    <source>
        <dbReference type="SAM" id="Phobius"/>
    </source>
</evidence>
<keyword evidence="4 6" id="KW-1133">Transmembrane helix</keyword>
<dbReference type="Gene3D" id="1.10.287.70">
    <property type="match status" value="1"/>
</dbReference>
<dbReference type="GO" id="GO:0098703">
    <property type="term" value="P:calcium ion import across plasma membrane"/>
    <property type="evidence" value="ECO:0007669"/>
    <property type="project" value="TreeGrafter"/>
</dbReference>
<dbReference type="STRING" id="3068.D8UJY8"/>
<feature type="transmembrane region" description="Helical" evidence="6">
    <location>
        <begin position="34"/>
        <end position="56"/>
    </location>
</feature>
<dbReference type="KEGG" id="vcn:VOLCADRAFT_108399"/>
<evidence type="ECO:0000256" key="4">
    <source>
        <dbReference type="ARBA" id="ARBA00022989"/>
    </source>
</evidence>
<dbReference type="GO" id="GO:0005886">
    <property type="term" value="C:plasma membrane"/>
    <property type="evidence" value="ECO:0007669"/>
    <property type="project" value="TreeGrafter"/>
</dbReference>
<keyword evidence="2 6" id="KW-0812">Transmembrane</keyword>
<organism evidence="9">
    <name type="scientific">Volvox carteri f. nagariensis</name>
    <dbReference type="NCBI Taxonomy" id="3068"/>
    <lineage>
        <taxon>Eukaryota</taxon>
        <taxon>Viridiplantae</taxon>
        <taxon>Chlorophyta</taxon>
        <taxon>core chlorophytes</taxon>
        <taxon>Chlorophyceae</taxon>
        <taxon>CS clade</taxon>
        <taxon>Chlamydomonadales</taxon>
        <taxon>Volvocaceae</taxon>
        <taxon>Volvox</taxon>
    </lineage>
</organism>
<name>D8UJY8_VOLCA</name>
<evidence type="ECO:0000313" key="9">
    <source>
        <dbReference type="Proteomes" id="UP000001058"/>
    </source>
</evidence>
<dbReference type="OrthoDB" id="529263at2759"/>
<dbReference type="eggNOG" id="KOG3676">
    <property type="taxonomic scope" value="Eukaryota"/>
</dbReference>
<dbReference type="AlphaFoldDB" id="D8UJY8"/>
<evidence type="ECO:0000313" key="8">
    <source>
        <dbReference type="EMBL" id="EFJ39956.1"/>
    </source>
</evidence>
<dbReference type="RefSeq" id="XP_002958981.1">
    <property type="nucleotide sequence ID" value="XM_002958935.1"/>
</dbReference>
<dbReference type="Pfam" id="PF00520">
    <property type="entry name" value="Ion_trans"/>
    <property type="match status" value="1"/>
</dbReference>
<reference evidence="8 9" key="1">
    <citation type="journal article" date="2010" name="Science">
        <title>Genomic analysis of organismal complexity in the multicellular green alga Volvox carteri.</title>
        <authorList>
            <person name="Prochnik S.E."/>
            <person name="Umen J."/>
            <person name="Nedelcu A.M."/>
            <person name="Hallmann A."/>
            <person name="Miller S.M."/>
            <person name="Nishii I."/>
            <person name="Ferris P."/>
            <person name="Kuo A."/>
            <person name="Mitros T."/>
            <person name="Fritz-Laylin L.K."/>
            <person name="Hellsten U."/>
            <person name="Chapman J."/>
            <person name="Simakov O."/>
            <person name="Rensing S.A."/>
            <person name="Terry A."/>
            <person name="Pangilinan J."/>
            <person name="Kapitonov V."/>
            <person name="Jurka J."/>
            <person name="Salamov A."/>
            <person name="Shapiro H."/>
            <person name="Schmutz J."/>
            <person name="Grimwood J."/>
            <person name="Lindquist E."/>
            <person name="Lucas S."/>
            <person name="Grigoriev I.V."/>
            <person name="Schmitt R."/>
            <person name="Kirk D."/>
            <person name="Rokhsar D.S."/>
        </authorList>
    </citation>
    <scope>NUCLEOTIDE SEQUENCE [LARGE SCALE GENOMIC DNA]</scope>
    <source>
        <strain evidence="9">f. Nagariensis / Eve</strain>
    </source>
</reference>
<proteinExistence type="predicted"/>
<dbReference type="InterPro" id="IPR024862">
    <property type="entry name" value="TRPV"/>
</dbReference>
<evidence type="ECO:0000256" key="3">
    <source>
        <dbReference type="ARBA" id="ARBA00022737"/>
    </source>
</evidence>
<keyword evidence="3" id="KW-0677">Repeat</keyword>
<dbReference type="GO" id="GO:0005216">
    <property type="term" value="F:monoatomic ion channel activity"/>
    <property type="evidence" value="ECO:0007669"/>
    <property type="project" value="InterPro"/>
</dbReference>
<keyword evidence="9" id="KW-1185">Reference proteome</keyword>
<evidence type="ECO:0000256" key="5">
    <source>
        <dbReference type="ARBA" id="ARBA00023136"/>
    </source>
</evidence>
<gene>
    <name evidence="8" type="ORF">VOLCADRAFT_108399</name>
</gene>
<dbReference type="EMBL" id="GL378434">
    <property type="protein sequence ID" value="EFJ39956.1"/>
    <property type="molecule type" value="Genomic_DNA"/>
</dbReference>
<evidence type="ECO:0000256" key="1">
    <source>
        <dbReference type="ARBA" id="ARBA00004141"/>
    </source>
</evidence>
<dbReference type="PANTHER" id="PTHR10582:SF2">
    <property type="entry name" value="INACTIVE"/>
    <property type="match status" value="1"/>
</dbReference>
<comment type="subcellular location">
    <subcellularLocation>
        <location evidence="1">Membrane</location>
        <topology evidence="1">Multi-pass membrane protein</topology>
    </subcellularLocation>
</comment>
<protein>
    <recommendedName>
        <fullName evidence="7">Ion transport domain-containing protein</fullName>
    </recommendedName>
</protein>
<accession>D8UJY8</accession>